<dbReference type="Proteomes" id="UP000187464">
    <property type="component" value="Chromosome I"/>
</dbReference>
<proteinExistence type="predicted"/>
<dbReference type="EMBL" id="LT605205">
    <property type="protein sequence ID" value="SCD21425.1"/>
    <property type="molecule type" value="Genomic_DNA"/>
</dbReference>
<protein>
    <submittedName>
        <fullName evidence="1">Uncharacterized protein</fullName>
    </submittedName>
</protein>
<dbReference type="KEGG" id="psac:PSM36_2624"/>
<name>A0A1R3TBR3_9BACT</name>
<keyword evidence="2" id="KW-1185">Reference proteome</keyword>
<dbReference type="STRING" id="1642647.PSM36_2624"/>
<evidence type="ECO:0000313" key="2">
    <source>
        <dbReference type="Proteomes" id="UP000187464"/>
    </source>
</evidence>
<organism evidence="1 2">
    <name type="scientific">Proteiniphilum saccharofermentans</name>
    <dbReference type="NCBI Taxonomy" id="1642647"/>
    <lineage>
        <taxon>Bacteria</taxon>
        <taxon>Pseudomonadati</taxon>
        <taxon>Bacteroidota</taxon>
        <taxon>Bacteroidia</taxon>
        <taxon>Bacteroidales</taxon>
        <taxon>Dysgonomonadaceae</taxon>
        <taxon>Proteiniphilum</taxon>
    </lineage>
</organism>
<sequence length="63" mass="6944">MLKYSTFGHKKAPARLLLRGPVFKGRRLPALPQNCSTIGAIGLNFSVRNGKRWIPNAITALIL</sequence>
<accession>A0A1R3TBR3</accession>
<evidence type="ECO:0000313" key="1">
    <source>
        <dbReference type="EMBL" id="SCD21425.1"/>
    </source>
</evidence>
<reference evidence="1 2" key="1">
    <citation type="submission" date="2016-08" db="EMBL/GenBank/DDBJ databases">
        <authorList>
            <person name="Seilhamer J.J."/>
        </authorList>
    </citation>
    <scope>NUCLEOTIDE SEQUENCE [LARGE SCALE GENOMIC DNA]</scope>
    <source>
        <strain evidence="1">M3/6</strain>
    </source>
</reference>
<dbReference type="AlphaFoldDB" id="A0A1R3TBR3"/>
<gene>
    <name evidence="1" type="ORF">PSM36_2624</name>
</gene>